<sequence length="124" mass="12987">MNEDSRNSTTGRARLIAVAGSGIALLAIGFGLIPSTIQAPATAVVLVSARLKSYFSPSCLPNPVDEGYTTLSNAKRLGFAPDRKCQAAGGFTQQGRSPIGALVERAGLVKPLPSRWNSGGSWNW</sequence>
<reference evidence="2" key="1">
    <citation type="submission" date="2016-10" db="EMBL/GenBank/DDBJ databases">
        <title>Sequence of Gallionella enrichment culture.</title>
        <authorList>
            <person name="Poehlein A."/>
            <person name="Muehling M."/>
            <person name="Daniel R."/>
        </authorList>
    </citation>
    <scope>NUCLEOTIDE SEQUENCE</scope>
</reference>
<organism evidence="2">
    <name type="scientific">mine drainage metagenome</name>
    <dbReference type="NCBI Taxonomy" id="410659"/>
    <lineage>
        <taxon>unclassified sequences</taxon>
        <taxon>metagenomes</taxon>
        <taxon>ecological metagenomes</taxon>
    </lineage>
</organism>
<evidence type="ECO:0000313" key="2">
    <source>
        <dbReference type="EMBL" id="OIR02659.1"/>
    </source>
</evidence>
<accession>A0A1J5S3R5</accession>
<comment type="caution">
    <text evidence="2">The sequence shown here is derived from an EMBL/GenBank/DDBJ whole genome shotgun (WGS) entry which is preliminary data.</text>
</comment>
<gene>
    <name evidence="2" type="ORF">GALL_153730</name>
</gene>
<dbReference type="EMBL" id="MLJW01000073">
    <property type="protein sequence ID" value="OIR02659.1"/>
    <property type="molecule type" value="Genomic_DNA"/>
</dbReference>
<proteinExistence type="predicted"/>
<dbReference type="AlphaFoldDB" id="A0A1J5S3R5"/>
<keyword evidence="1" id="KW-0472">Membrane</keyword>
<keyword evidence="1" id="KW-0812">Transmembrane</keyword>
<keyword evidence="1" id="KW-1133">Transmembrane helix</keyword>
<protein>
    <submittedName>
        <fullName evidence="2">Uncharacterized protein</fullName>
    </submittedName>
</protein>
<evidence type="ECO:0000256" key="1">
    <source>
        <dbReference type="SAM" id="Phobius"/>
    </source>
</evidence>
<feature type="transmembrane region" description="Helical" evidence="1">
    <location>
        <begin position="12"/>
        <end position="33"/>
    </location>
</feature>
<name>A0A1J5S3R5_9ZZZZ</name>